<dbReference type="AlphaFoldDB" id="A0A8H1LJU1"/>
<comment type="caution">
    <text evidence="1">The sequence shown here is derived from an EMBL/GenBank/DDBJ whole genome shotgun (WGS) entry which is preliminary data.</text>
</comment>
<organism evidence="1 2">
    <name type="scientific">Streptomyces albus</name>
    <dbReference type="NCBI Taxonomy" id="1888"/>
    <lineage>
        <taxon>Bacteria</taxon>
        <taxon>Bacillati</taxon>
        <taxon>Actinomycetota</taxon>
        <taxon>Actinomycetes</taxon>
        <taxon>Kitasatosporales</taxon>
        <taxon>Streptomycetaceae</taxon>
        <taxon>Streptomyces</taxon>
    </lineage>
</organism>
<gene>
    <name evidence="1" type="ORF">D8771_13740</name>
</gene>
<dbReference type="EMBL" id="RCIY01000054">
    <property type="protein sequence ID" value="TGG83788.1"/>
    <property type="molecule type" value="Genomic_DNA"/>
</dbReference>
<evidence type="ECO:0000313" key="1">
    <source>
        <dbReference type="EMBL" id="TGG83788.1"/>
    </source>
</evidence>
<proteinExistence type="predicted"/>
<reference evidence="1 2" key="1">
    <citation type="submission" date="2018-10" db="EMBL/GenBank/DDBJ databases">
        <title>Isolation of pseudouridimycin from Streptomyces albus DSM 40763.</title>
        <authorList>
            <person name="Rosenqvist P."/>
            <person name="Metsae-Ketelae M."/>
            <person name="Virta P."/>
        </authorList>
    </citation>
    <scope>NUCLEOTIDE SEQUENCE [LARGE SCALE GENOMIC DNA]</scope>
    <source>
        <strain evidence="1 2">DSM 40763</strain>
    </source>
</reference>
<dbReference type="Proteomes" id="UP000298111">
    <property type="component" value="Unassembled WGS sequence"/>
</dbReference>
<protein>
    <submittedName>
        <fullName evidence="1">Uncharacterized protein</fullName>
    </submittedName>
</protein>
<sequence>MGGIARLWVNPCVALPPWADPRPIAALHHFPYITTAEGGMTADQMVIVQPYDAAAWDDFYQALLHVIEDPVCYSSAGCAIHGR</sequence>
<accession>A0A8H1LJU1</accession>
<evidence type="ECO:0000313" key="2">
    <source>
        <dbReference type="Proteomes" id="UP000298111"/>
    </source>
</evidence>
<name>A0A8H1LJU1_9ACTN</name>